<feature type="transmembrane region" description="Helical" evidence="1">
    <location>
        <begin position="33"/>
        <end position="53"/>
    </location>
</feature>
<sequence length="214" mass="23079">MKKRFWMAAAACFVLAAVCILLPSPWGWLRTTLTILSVPLLVGGMLLVVNALLPAHVLPVLGLDEPEHAPVPVPPPPSLPQNLPVEQRVLGSLRGAVRAMEGMGSTFDQPPMLAWQFERLKSSCAGLLAALEAEGADPAQAADFAVQYLPNVMQYLLACSHEGCPAEAAHTLARAACACERQLDALAAGEYVTFEQEYYAVRGDLQAAGFRWDW</sequence>
<proteinExistence type="predicted"/>
<keyword evidence="1" id="KW-0812">Transmembrane</keyword>
<accession>A0A4R1QRU9</accession>
<keyword evidence="1" id="KW-0472">Membrane</keyword>
<evidence type="ECO:0000256" key="1">
    <source>
        <dbReference type="SAM" id="Phobius"/>
    </source>
</evidence>
<evidence type="ECO:0000313" key="2">
    <source>
        <dbReference type="EMBL" id="TCL55105.1"/>
    </source>
</evidence>
<dbReference type="RefSeq" id="WP_058963132.1">
    <property type="nucleotide sequence ID" value="NZ_CABKVM010000013.1"/>
</dbReference>
<dbReference type="GeneID" id="97379976"/>
<dbReference type="Proteomes" id="UP000295184">
    <property type="component" value="Unassembled WGS sequence"/>
</dbReference>
<dbReference type="OrthoDB" id="1846874at2"/>
<reference evidence="2 3" key="1">
    <citation type="submission" date="2019-03" db="EMBL/GenBank/DDBJ databases">
        <title>Genomic Encyclopedia of Type Strains, Phase IV (KMG-IV): sequencing the most valuable type-strain genomes for metagenomic binning, comparative biology and taxonomic classification.</title>
        <authorList>
            <person name="Goeker M."/>
        </authorList>
    </citation>
    <scope>NUCLEOTIDE SEQUENCE [LARGE SCALE GENOMIC DNA]</scope>
    <source>
        <strain evidence="2 3">DSM 100451</strain>
    </source>
</reference>
<organism evidence="2 3">
    <name type="scientific">Allofournierella massiliensis</name>
    <dbReference type="NCBI Taxonomy" id="1650663"/>
    <lineage>
        <taxon>Bacteria</taxon>
        <taxon>Bacillati</taxon>
        <taxon>Bacillota</taxon>
        <taxon>Clostridia</taxon>
        <taxon>Eubacteriales</taxon>
        <taxon>Oscillospiraceae</taxon>
        <taxon>Allofournierella</taxon>
    </lineage>
</organism>
<gene>
    <name evidence="2" type="ORF">EDD77_11847</name>
</gene>
<dbReference type="STRING" id="1650663.GCA_001486665_00623"/>
<evidence type="ECO:0000313" key="3">
    <source>
        <dbReference type="Proteomes" id="UP000295184"/>
    </source>
</evidence>
<protein>
    <submittedName>
        <fullName evidence="2">Uncharacterized protein</fullName>
    </submittedName>
</protein>
<name>A0A4R1QRU9_9FIRM</name>
<keyword evidence="1" id="KW-1133">Transmembrane helix</keyword>
<dbReference type="EMBL" id="SLUM01000018">
    <property type="protein sequence ID" value="TCL55105.1"/>
    <property type="molecule type" value="Genomic_DNA"/>
</dbReference>
<dbReference type="AlphaFoldDB" id="A0A4R1QRU9"/>
<comment type="caution">
    <text evidence="2">The sequence shown here is derived from an EMBL/GenBank/DDBJ whole genome shotgun (WGS) entry which is preliminary data.</text>
</comment>